<dbReference type="PANTHER" id="PTHR47396">
    <property type="entry name" value="TYPE I RESTRICTION ENZYME ECOKI R PROTEIN"/>
    <property type="match status" value="1"/>
</dbReference>
<dbReference type="GO" id="GO:0005829">
    <property type="term" value="C:cytosol"/>
    <property type="evidence" value="ECO:0007669"/>
    <property type="project" value="TreeGrafter"/>
</dbReference>
<dbReference type="GO" id="GO:0005524">
    <property type="term" value="F:ATP binding"/>
    <property type="evidence" value="ECO:0007669"/>
    <property type="project" value="InterPro"/>
</dbReference>
<dbReference type="RefSeq" id="WP_309488405.1">
    <property type="nucleotide sequence ID" value="NZ_JAENIG010000001.1"/>
</dbReference>
<evidence type="ECO:0000313" key="4">
    <source>
        <dbReference type="Proteomes" id="UP000634206"/>
    </source>
</evidence>
<dbReference type="Gene3D" id="3.90.1570.30">
    <property type="match status" value="1"/>
</dbReference>
<accession>A0AAE2SAG2</accession>
<dbReference type="CDD" id="cd18032">
    <property type="entry name" value="DEXHc_RE_I_III_res"/>
    <property type="match status" value="1"/>
</dbReference>
<dbReference type="Pfam" id="PF04851">
    <property type="entry name" value="ResIII"/>
    <property type="match status" value="1"/>
</dbReference>
<dbReference type="GO" id="GO:0004386">
    <property type="term" value="F:helicase activity"/>
    <property type="evidence" value="ECO:0007669"/>
    <property type="project" value="UniProtKB-KW"/>
</dbReference>
<feature type="region of interest" description="Disordered" evidence="1">
    <location>
        <begin position="565"/>
        <end position="637"/>
    </location>
</feature>
<dbReference type="Gene3D" id="3.40.50.300">
    <property type="entry name" value="P-loop containing nucleotide triphosphate hydrolases"/>
    <property type="match status" value="2"/>
</dbReference>
<dbReference type="GO" id="GO:0003677">
    <property type="term" value="F:DNA binding"/>
    <property type="evidence" value="ECO:0007669"/>
    <property type="project" value="InterPro"/>
</dbReference>
<keyword evidence="3" id="KW-0067">ATP-binding</keyword>
<comment type="caution">
    <text evidence="3">The sequence shown here is derived from an EMBL/GenBank/DDBJ whole genome shotgun (WGS) entry which is preliminary data.</text>
</comment>
<dbReference type="NCBIfam" id="NF046051">
    <property type="entry name" value="restrict_EcoAI"/>
    <property type="match status" value="1"/>
</dbReference>
<evidence type="ECO:0000259" key="2">
    <source>
        <dbReference type="PROSITE" id="PS51192"/>
    </source>
</evidence>
<dbReference type="PROSITE" id="PS51192">
    <property type="entry name" value="HELICASE_ATP_BIND_1"/>
    <property type="match status" value="1"/>
</dbReference>
<dbReference type="Pfam" id="PF08463">
    <property type="entry name" value="EcoEI_R_C"/>
    <property type="match status" value="1"/>
</dbReference>
<proteinExistence type="predicted"/>
<dbReference type="InterPro" id="IPR013670">
    <property type="entry name" value="EcoEI_R_C_dom"/>
</dbReference>
<dbReference type="EMBL" id="JAENIG010000001">
    <property type="protein sequence ID" value="MBK1853807.1"/>
    <property type="molecule type" value="Genomic_DNA"/>
</dbReference>
<name>A0AAE2SAG2_9BACT</name>
<dbReference type="SUPFAM" id="SSF52540">
    <property type="entry name" value="P-loop containing nucleoside triphosphate hydrolases"/>
    <property type="match status" value="2"/>
</dbReference>
<dbReference type="GO" id="GO:0006304">
    <property type="term" value="P:DNA modification"/>
    <property type="evidence" value="ECO:0007669"/>
    <property type="project" value="InterPro"/>
</dbReference>
<dbReference type="CDD" id="cd18799">
    <property type="entry name" value="SF2_C_EcoAI-like"/>
    <property type="match status" value="1"/>
</dbReference>
<sequence length="826" mass="92939">MNKKNLGEYNIRTKFITPAIKAAGWNIITQMLEEYPLTQGRVQVFGSHSTRAACKKIDYVLFYKPNIPIAIIEAKDNKHSIGAGMQQALGYAKMMPVPFVFSSNGDGFVMRDLSHPGYTSETEIPLDAFPSPKALWERWKKIEQWPADQLPLIRQNFHSDGSDKKPRYYQLNAINRTIEAVAKGQNRILLVMATGTGKTYTALQIIWRLWKAKTKKRVLFLADRNILIDQTMVNDFRPLGDAMAKLSTKSKTIERDDGTKETIRLGIDKKRKVDTSREIYLGLYQALTGPTESKKVYKQFSEDFFDLIIIDECHRGSAKEDSEWREILDYFSAATQVGLTATPKETKDASNTHYFGDPIYTYSLKQGIDDGFLAPYKVVRIDIDKDVQGFRPEAGQLDDDGNEIEDRIYGQKDFDRNMIIDDRTQLVANTVSKFIAETGTMAKTIIFCENIDHAERMRQAMVNANPELNATNDKWVMRITGDNPEGKAQLDNFIDPESDYPVVATTSKLMTTGVDAQTCKLIVLDRTIKSMTEFKQIIGRGTRINEEHGKTFFTIIDFRKATDNFADPDFDGDPVQIYEPKPGDPLTPPEGDENNKSPEPDEPENDLPGTGSGDLDEEPGDFITTTGSDGAFDPEDTEVKKYRVSGISVSVLAERIQYLNSKGQLITASLTDYTKKTVGKTYTNLDDFLQRWSSEEQKQAIIDELANQGLILGALRDKVGKDYDAFDLICHVAFDQPALTRSERAKKAQQSDVYTQHSEQARAVLDALLEKYAETGLKDIDTDPIRLLKVQPISHLGSPIEIIQHFGSKNAYLDAVKSLENALYAA</sequence>
<feature type="domain" description="Helicase ATP-binding" evidence="2">
    <location>
        <begin position="179"/>
        <end position="361"/>
    </location>
</feature>
<evidence type="ECO:0000313" key="3">
    <source>
        <dbReference type="EMBL" id="MBK1853807.1"/>
    </source>
</evidence>
<dbReference type="InterPro" id="IPR027417">
    <property type="entry name" value="P-loop_NTPase"/>
</dbReference>
<dbReference type="PANTHER" id="PTHR47396:SF1">
    <property type="entry name" value="ATP-DEPENDENT HELICASE IRC3-RELATED"/>
    <property type="match status" value="1"/>
</dbReference>
<keyword evidence="3" id="KW-0378">Hydrolase</keyword>
<dbReference type="InterPro" id="IPR050742">
    <property type="entry name" value="Helicase_Restrict-Modif_Enz"/>
</dbReference>
<gene>
    <name evidence="3" type="ORF">JIN83_02450</name>
</gene>
<protein>
    <submittedName>
        <fullName evidence="3">DEAD/DEAH box helicase family protein</fullName>
    </submittedName>
</protein>
<keyword evidence="3" id="KW-0347">Helicase</keyword>
<dbReference type="InterPro" id="IPR014001">
    <property type="entry name" value="Helicase_ATP-bd"/>
</dbReference>
<dbReference type="SMART" id="SM00487">
    <property type="entry name" value="DEXDc"/>
    <property type="match status" value="1"/>
</dbReference>
<evidence type="ECO:0000256" key="1">
    <source>
        <dbReference type="SAM" id="MobiDB-lite"/>
    </source>
</evidence>
<reference evidence="3" key="1">
    <citation type="submission" date="2021-01" db="EMBL/GenBank/DDBJ databases">
        <title>Modified the classification status of verrucomicrobia.</title>
        <authorList>
            <person name="Feng X."/>
        </authorList>
    </citation>
    <scope>NUCLEOTIDE SEQUENCE</scope>
    <source>
        <strain evidence="3">5K15</strain>
    </source>
</reference>
<dbReference type="Proteomes" id="UP000634206">
    <property type="component" value="Unassembled WGS sequence"/>
</dbReference>
<dbReference type="InterPro" id="IPR001650">
    <property type="entry name" value="Helicase_C-like"/>
</dbReference>
<dbReference type="InterPro" id="IPR006935">
    <property type="entry name" value="Helicase/UvrB_N"/>
</dbReference>
<keyword evidence="4" id="KW-1185">Reference proteome</keyword>
<keyword evidence="3" id="KW-0547">Nucleotide-binding</keyword>
<dbReference type="AlphaFoldDB" id="A0AAE2SAG2"/>
<dbReference type="GO" id="GO:0016787">
    <property type="term" value="F:hydrolase activity"/>
    <property type="evidence" value="ECO:0007669"/>
    <property type="project" value="InterPro"/>
</dbReference>
<dbReference type="Pfam" id="PF00271">
    <property type="entry name" value="Helicase_C"/>
    <property type="match status" value="1"/>
</dbReference>
<organism evidence="3 4">
    <name type="scientific">Oceaniferula flava</name>
    <dbReference type="NCBI Taxonomy" id="2800421"/>
    <lineage>
        <taxon>Bacteria</taxon>
        <taxon>Pseudomonadati</taxon>
        <taxon>Verrucomicrobiota</taxon>
        <taxon>Verrucomicrobiia</taxon>
        <taxon>Verrucomicrobiales</taxon>
        <taxon>Verrucomicrobiaceae</taxon>
        <taxon>Oceaniferula</taxon>
    </lineage>
</organism>